<proteinExistence type="predicted"/>
<accession>A0A0A9TSE8</accession>
<name>A0A0A9TSE8_ARUDO</name>
<evidence type="ECO:0000313" key="1">
    <source>
        <dbReference type="EMBL" id="JAD93218.1"/>
    </source>
</evidence>
<dbReference type="EMBL" id="GBRH01204677">
    <property type="protein sequence ID" value="JAD93218.1"/>
    <property type="molecule type" value="Transcribed_RNA"/>
</dbReference>
<dbReference type="AlphaFoldDB" id="A0A0A9TSE8"/>
<sequence length="28" mass="3313">MQPPHLRNLWSTPNSRDLKISQPCAYMQ</sequence>
<organism evidence="1">
    <name type="scientific">Arundo donax</name>
    <name type="common">Giant reed</name>
    <name type="synonym">Donax arundinaceus</name>
    <dbReference type="NCBI Taxonomy" id="35708"/>
    <lineage>
        <taxon>Eukaryota</taxon>
        <taxon>Viridiplantae</taxon>
        <taxon>Streptophyta</taxon>
        <taxon>Embryophyta</taxon>
        <taxon>Tracheophyta</taxon>
        <taxon>Spermatophyta</taxon>
        <taxon>Magnoliopsida</taxon>
        <taxon>Liliopsida</taxon>
        <taxon>Poales</taxon>
        <taxon>Poaceae</taxon>
        <taxon>PACMAD clade</taxon>
        <taxon>Arundinoideae</taxon>
        <taxon>Arundineae</taxon>
        <taxon>Arundo</taxon>
    </lineage>
</organism>
<reference evidence="1" key="1">
    <citation type="submission" date="2014-09" db="EMBL/GenBank/DDBJ databases">
        <authorList>
            <person name="Magalhaes I.L.F."/>
            <person name="Oliveira U."/>
            <person name="Santos F.R."/>
            <person name="Vidigal T.H.D.A."/>
            <person name="Brescovit A.D."/>
            <person name="Santos A.J."/>
        </authorList>
    </citation>
    <scope>NUCLEOTIDE SEQUENCE</scope>
    <source>
        <tissue evidence="1">Shoot tissue taken approximately 20 cm above the soil surface</tissue>
    </source>
</reference>
<protein>
    <submittedName>
        <fullName evidence="1">Uncharacterized protein</fullName>
    </submittedName>
</protein>
<reference evidence="1" key="2">
    <citation type="journal article" date="2015" name="Data Brief">
        <title>Shoot transcriptome of the giant reed, Arundo donax.</title>
        <authorList>
            <person name="Barrero R.A."/>
            <person name="Guerrero F.D."/>
            <person name="Moolhuijzen P."/>
            <person name="Goolsby J.A."/>
            <person name="Tidwell J."/>
            <person name="Bellgard S.E."/>
            <person name="Bellgard M.I."/>
        </authorList>
    </citation>
    <scope>NUCLEOTIDE SEQUENCE</scope>
    <source>
        <tissue evidence="1">Shoot tissue taken approximately 20 cm above the soil surface</tissue>
    </source>
</reference>